<proteinExistence type="predicted"/>
<dbReference type="Proteomes" id="UP000585050">
    <property type="component" value="Unassembled WGS sequence"/>
</dbReference>
<accession>A0A7X8SRH1</accession>
<comment type="caution">
    <text evidence="1">The sequence shown here is derived from an EMBL/GenBank/DDBJ whole genome shotgun (WGS) entry which is preliminary data.</text>
</comment>
<dbReference type="AlphaFoldDB" id="A0A7X8SRH1"/>
<dbReference type="RefSeq" id="WP_168885771.1">
    <property type="nucleotide sequence ID" value="NZ_JABAIL010000031.1"/>
</dbReference>
<evidence type="ECO:0008006" key="3">
    <source>
        <dbReference type="Google" id="ProtNLM"/>
    </source>
</evidence>
<organism evidence="1 2">
    <name type="scientific">Flammeovirga agarivorans</name>
    <dbReference type="NCBI Taxonomy" id="2726742"/>
    <lineage>
        <taxon>Bacteria</taxon>
        <taxon>Pseudomonadati</taxon>
        <taxon>Bacteroidota</taxon>
        <taxon>Cytophagia</taxon>
        <taxon>Cytophagales</taxon>
        <taxon>Flammeovirgaceae</taxon>
        <taxon>Flammeovirga</taxon>
    </lineage>
</organism>
<dbReference type="EMBL" id="JABAIL010000031">
    <property type="protein sequence ID" value="NLR95066.1"/>
    <property type="molecule type" value="Genomic_DNA"/>
</dbReference>
<protein>
    <recommendedName>
        <fullName evidence="3">DUF922 domain-containing protein</fullName>
    </recommendedName>
</protein>
<reference evidence="1 2" key="1">
    <citation type="submission" date="2020-04" db="EMBL/GenBank/DDBJ databases">
        <title>Flammeovirga sp. SR4, a novel species isolated from seawater.</title>
        <authorList>
            <person name="Wang X."/>
        </authorList>
    </citation>
    <scope>NUCLEOTIDE SEQUENCE [LARGE SCALE GENOMIC DNA]</scope>
    <source>
        <strain evidence="1 2">SR4</strain>
    </source>
</reference>
<name>A0A7X8SRH1_9BACT</name>
<sequence>MNKLLYIILFSLMINDEPILWDKNCKLKFSDFKGKRPLNSEYEGLTSVKITQRFKKSALSVDCYFVQEESYLDSQSEQLLQHEQLHFDIGGIIARIIENEIKYLRFEKQIKINDNNWLYYVKKIESNLLDYNFLFDSITNHGINKHNQLIWFEIINQAKDDDYIMLEEFNESINLYKDKFK</sequence>
<gene>
    <name evidence="1" type="ORF">HGP29_27955</name>
</gene>
<evidence type="ECO:0000313" key="1">
    <source>
        <dbReference type="EMBL" id="NLR95066.1"/>
    </source>
</evidence>
<keyword evidence="2" id="KW-1185">Reference proteome</keyword>
<evidence type="ECO:0000313" key="2">
    <source>
        <dbReference type="Proteomes" id="UP000585050"/>
    </source>
</evidence>